<dbReference type="AlphaFoldDB" id="A0A0W0W364"/>
<protein>
    <submittedName>
        <fullName evidence="1">Uncharacterized protein</fullName>
    </submittedName>
</protein>
<dbReference type="EMBL" id="LNYH01000052">
    <property type="protein sequence ID" value="KTD26903.1"/>
    <property type="molecule type" value="Genomic_DNA"/>
</dbReference>
<keyword evidence="2" id="KW-1185">Reference proteome</keyword>
<dbReference type="OrthoDB" id="9926019at2"/>
<dbReference type="InterPro" id="IPR059097">
    <property type="entry name" value="Lart1_ADPRT"/>
</dbReference>
<name>A0A0W0W364_9GAMM</name>
<dbReference type="RefSeq" id="WP_058501469.1">
    <property type="nucleotide sequence ID" value="NZ_CAAAJA010000001.1"/>
</dbReference>
<evidence type="ECO:0000313" key="1">
    <source>
        <dbReference type="EMBL" id="KTD26903.1"/>
    </source>
</evidence>
<proteinExistence type="predicted"/>
<sequence length="330" mass="38298">MLPLRSIQNYIHKDKVRKIKKISKRQHRFFTSHPSKQPHSYEQSVMPSSPEDLYRIDHIKFNSYNNQPAILKFNLLELVWYRIAKIQGTITPEDIVRHQGSARLIGTTSSKESALKLSNSWRAHRNAILYVNPAFVQNQLIDVEAIVKQKGTGFYTKYSEHEHALTALPLSAVKEIRLIQNGQTVVNPLYIESTPEVIEKFQTILTKQLIFLARLYEEGKSMTSSQRQAELTVIVEQLAEFFHARLGRENPFNMTLVQFCDRYDSDNLSKQLSKHSTTTTVLELLKTSGDELFMKNHHYSKLLGQKELWKAIERSNEENGYSSRYSYSFD</sequence>
<dbReference type="PATRIC" id="fig|454.4.peg.1197"/>
<dbReference type="Proteomes" id="UP000054761">
    <property type="component" value="Unassembled WGS sequence"/>
</dbReference>
<comment type="caution">
    <text evidence="1">The sequence shown here is derived from an EMBL/GenBank/DDBJ whole genome shotgun (WGS) entry which is preliminary data.</text>
</comment>
<accession>A0A0W0W364</accession>
<evidence type="ECO:0000313" key="2">
    <source>
        <dbReference type="Proteomes" id="UP000054761"/>
    </source>
</evidence>
<organism evidence="1 2">
    <name type="scientific">Legionella israelensis</name>
    <dbReference type="NCBI Taxonomy" id="454"/>
    <lineage>
        <taxon>Bacteria</taxon>
        <taxon>Pseudomonadati</taxon>
        <taxon>Pseudomonadota</taxon>
        <taxon>Gammaproteobacteria</taxon>
        <taxon>Legionellales</taxon>
        <taxon>Legionellaceae</taxon>
        <taxon>Legionella</taxon>
    </lineage>
</organism>
<dbReference type="Pfam" id="PF26393">
    <property type="entry name" value="Lart1_ADPRT"/>
    <property type="match status" value="1"/>
</dbReference>
<gene>
    <name evidence="1" type="ORF">Lisr_1114</name>
</gene>
<reference evidence="1 2" key="1">
    <citation type="submission" date="2015-11" db="EMBL/GenBank/DDBJ databases">
        <title>Genomic analysis of 38 Legionella species identifies large and diverse effector repertoires.</title>
        <authorList>
            <person name="Burstein D."/>
            <person name="Amaro F."/>
            <person name="Zusman T."/>
            <person name="Lifshitz Z."/>
            <person name="Cohen O."/>
            <person name="Gilbert J.A."/>
            <person name="Pupko T."/>
            <person name="Shuman H.A."/>
            <person name="Segal G."/>
        </authorList>
    </citation>
    <scope>NUCLEOTIDE SEQUENCE [LARGE SCALE GENOMIC DNA]</scope>
    <source>
        <strain evidence="1 2">Bercovier 4</strain>
    </source>
</reference>